<evidence type="ECO:0008006" key="3">
    <source>
        <dbReference type="Google" id="ProtNLM"/>
    </source>
</evidence>
<reference evidence="2" key="1">
    <citation type="submission" date="2019-03" db="EMBL/GenBank/DDBJ databases">
        <title>Aquabacterium pictum sp.nov., the first bacteriochlorophyll a-containing freshwater bacterium in the genus Aquabacterium of the class Betaproteobacteria.</title>
        <authorList>
            <person name="Hirose S."/>
            <person name="Tank M."/>
            <person name="Hara E."/>
            <person name="Tamaki H."/>
            <person name="Takaichi S."/>
            <person name="Haruta S."/>
            <person name="Hanada S."/>
        </authorList>
    </citation>
    <scope>NUCLEOTIDE SEQUENCE [LARGE SCALE GENOMIC DNA]</scope>
    <source>
        <strain evidence="2">W35</strain>
    </source>
</reference>
<dbReference type="AlphaFoldDB" id="A0A480AN42"/>
<sequence length="295" mass="31244">MATVVSSATGALFLELDGAAAGPLRSAQPASLRVDMATQPTGREMVVRRSAQVTLGEMAAEFDLLEPGPLVDWLGAALAGDMAPRDGALLVGDMNFNARRRIGFRGACISGLSWPVLDASAGRRALSLTLRWLVAGVDDAPSSGKLKSGTSRRRPLMASNFRFVGLPFGDDAVTMVELPTLQVGWAQDRFNGGYRDPQMVQRQLGELVVTVSARRAEAARAWVHKLVADGSIDERDGLALQVDLLDAALKKTLASVQLTGCLLSGMDEEPLGGAADRIATLTLRFDVGGMKLTLA</sequence>
<dbReference type="Proteomes" id="UP000301751">
    <property type="component" value="Unassembled WGS sequence"/>
</dbReference>
<dbReference type="EMBL" id="BJCL01000004">
    <property type="protein sequence ID" value="GCL63014.1"/>
    <property type="molecule type" value="Genomic_DNA"/>
</dbReference>
<evidence type="ECO:0000313" key="1">
    <source>
        <dbReference type="EMBL" id="GCL63014.1"/>
    </source>
</evidence>
<gene>
    <name evidence="1" type="ORF">AQPW35_20950</name>
</gene>
<protein>
    <recommendedName>
        <fullName evidence="3">Phage tail protein</fullName>
    </recommendedName>
</protein>
<organism evidence="1 2">
    <name type="scientific">Pseudaquabacterium pictum</name>
    <dbReference type="NCBI Taxonomy" id="2315236"/>
    <lineage>
        <taxon>Bacteria</taxon>
        <taxon>Pseudomonadati</taxon>
        <taxon>Pseudomonadota</taxon>
        <taxon>Betaproteobacteria</taxon>
        <taxon>Burkholderiales</taxon>
        <taxon>Sphaerotilaceae</taxon>
        <taxon>Pseudaquabacterium</taxon>
    </lineage>
</organism>
<dbReference type="RefSeq" id="WP_137732766.1">
    <property type="nucleotide sequence ID" value="NZ_BJCL01000004.1"/>
</dbReference>
<accession>A0A480AN42</accession>
<keyword evidence="2" id="KW-1185">Reference proteome</keyword>
<name>A0A480AN42_9BURK</name>
<comment type="caution">
    <text evidence="1">The sequence shown here is derived from an EMBL/GenBank/DDBJ whole genome shotgun (WGS) entry which is preliminary data.</text>
</comment>
<proteinExistence type="predicted"/>
<evidence type="ECO:0000313" key="2">
    <source>
        <dbReference type="Proteomes" id="UP000301751"/>
    </source>
</evidence>